<comment type="caution">
    <text evidence="2">The sequence shown here is derived from an EMBL/GenBank/DDBJ whole genome shotgun (WGS) entry which is preliminary data.</text>
</comment>
<dbReference type="CDD" id="cd00118">
    <property type="entry name" value="LysM"/>
    <property type="match status" value="3"/>
</dbReference>
<dbReference type="Proteomes" id="UP000579281">
    <property type="component" value="Unassembled WGS sequence"/>
</dbReference>
<gene>
    <name evidence="2" type="ORF">HNQ80_004721</name>
</gene>
<sequence length="336" mass="37781">MYSYYRQQCPPGTFAYVIRPGDTFYHLALRYETTVSALISANPLVNPNALRVGQSICIPRQQIFPACPERNYYTIRSGDTLYGIARTYNVSLADLVEANPGINPYMLMVGQVICIPLATPPTTCPPDTTPYVIQAGDTFVKLAQRFNTAVSAIVRANPTLNPTALLVGQTVCIPRPSQTLPPTKNIPVTVEGTTEYRQARLQRSEQGYYIYVLNNFKFTGEEPRSDLLYFAFDDRFDVRIERISPDANIEQLRENALTELRLIGTPHEMKGEEIFDPFFRNARFFLHASSTTVSKNIIVMEIDGSLFRFTMNLPHTEAAEGVVPSLYAMLKTIGIR</sequence>
<dbReference type="SUPFAM" id="SSF54106">
    <property type="entry name" value="LysM domain"/>
    <property type="match status" value="3"/>
</dbReference>
<dbReference type="Pfam" id="PF01476">
    <property type="entry name" value="LysM"/>
    <property type="match status" value="3"/>
</dbReference>
<dbReference type="PANTHER" id="PTHR33734">
    <property type="entry name" value="LYSM DOMAIN-CONTAINING GPI-ANCHORED PROTEIN 2"/>
    <property type="match status" value="1"/>
</dbReference>
<dbReference type="EMBL" id="JACHEN010000041">
    <property type="protein sequence ID" value="MBB6218547.1"/>
    <property type="molecule type" value="Genomic_DNA"/>
</dbReference>
<dbReference type="PANTHER" id="PTHR33734:SF22">
    <property type="entry name" value="MEMBRANE-BOUND LYTIC MUREIN TRANSGLYCOSYLASE D"/>
    <property type="match status" value="1"/>
</dbReference>
<accession>A0A841KYW8</accession>
<dbReference type="SMART" id="SM00257">
    <property type="entry name" value="LysM"/>
    <property type="match status" value="3"/>
</dbReference>
<keyword evidence="3" id="KW-1185">Reference proteome</keyword>
<feature type="domain" description="LysM" evidence="1">
    <location>
        <begin position="129"/>
        <end position="173"/>
    </location>
</feature>
<organism evidence="2 3">
    <name type="scientific">Anaerosolibacter carboniphilus</name>
    <dbReference type="NCBI Taxonomy" id="1417629"/>
    <lineage>
        <taxon>Bacteria</taxon>
        <taxon>Bacillati</taxon>
        <taxon>Bacillota</taxon>
        <taxon>Clostridia</taxon>
        <taxon>Peptostreptococcales</taxon>
        <taxon>Thermotaleaceae</taxon>
        <taxon>Anaerosolibacter</taxon>
    </lineage>
</organism>
<reference evidence="2 3" key="1">
    <citation type="submission" date="2020-08" db="EMBL/GenBank/DDBJ databases">
        <title>Genomic Encyclopedia of Type Strains, Phase IV (KMG-IV): sequencing the most valuable type-strain genomes for metagenomic binning, comparative biology and taxonomic classification.</title>
        <authorList>
            <person name="Goeker M."/>
        </authorList>
    </citation>
    <scope>NUCLEOTIDE SEQUENCE [LARGE SCALE GENOMIC DNA]</scope>
    <source>
        <strain evidence="2 3">DSM 103526</strain>
    </source>
</reference>
<evidence type="ECO:0000313" key="2">
    <source>
        <dbReference type="EMBL" id="MBB6218547.1"/>
    </source>
</evidence>
<dbReference type="Gene3D" id="3.10.350.10">
    <property type="entry name" value="LysM domain"/>
    <property type="match status" value="3"/>
</dbReference>
<feature type="domain" description="LysM" evidence="1">
    <location>
        <begin position="14"/>
        <end position="58"/>
    </location>
</feature>
<dbReference type="AlphaFoldDB" id="A0A841KYW8"/>
<evidence type="ECO:0000259" key="1">
    <source>
        <dbReference type="PROSITE" id="PS51782"/>
    </source>
</evidence>
<proteinExistence type="predicted"/>
<evidence type="ECO:0000313" key="3">
    <source>
        <dbReference type="Proteomes" id="UP000579281"/>
    </source>
</evidence>
<dbReference type="PROSITE" id="PS51782">
    <property type="entry name" value="LYSM"/>
    <property type="match status" value="3"/>
</dbReference>
<dbReference type="InterPro" id="IPR036779">
    <property type="entry name" value="LysM_dom_sf"/>
</dbReference>
<name>A0A841KYW8_9FIRM</name>
<feature type="domain" description="LysM" evidence="1">
    <location>
        <begin position="71"/>
        <end position="115"/>
    </location>
</feature>
<dbReference type="RefSeq" id="WP_184313115.1">
    <property type="nucleotide sequence ID" value="NZ_JACHEN010000041.1"/>
</dbReference>
<dbReference type="InterPro" id="IPR018392">
    <property type="entry name" value="LysM"/>
</dbReference>
<protein>
    <submittedName>
        <fullName evidence="2">LysM repeat protein</fullName>
    </submittedName>
</protein>